<name>A0AAW0BSJ2_9AGAR</name>
<dbReference type="EMBL" id="JAWWNJ010000026">
    <property type="protein sequence ID" value="KAK7029802.1"/>
    <property type="molecule type" value="Genomic_DNA"/>
</dbReference>
<evidence type="ECO:0000259" key="1">
    <source>
        <dbReference type="PROSITE" id="PS50011"/>
    </source>
</evidence>
<dbReference type="Gene3D" id="1.10.510.10">
    <property type="entry name" value="Transferase(Phosphotransferase) domain 1"/>
    <property type="match status" value="1"/>
</dbReference>
<dbReference type="PROSITE" id="PS50011">
    <property type="entry name" value="PROTEIN_KINASE_DOM"/>
    <property type="match status" value="1"/>
</dbReference>
<feature type="domain" description="Protein kinase" evidence="1">
    <location>
        <begin position="67"/>
        <end position="339"/>
    </location>
</feature>
<protein>
    <recommendedName>
        <fullName evidence="1">Protein kinase domain-containing protein</fullName>
    </recommendedName>
</protein>
<evidence type="ECO:0000313" key="3">
    <source>
        <dbReference type="Proteomes" id="UP001362999"/>
    </source>
</evidence>
<dbReference type="InterPro" id="IPR000719">
    <property type="entry name" value="Prot_kinase_dom"/>
</dbReference>
<evidence type="ECO:0000313" key="2">
    <source>
        <dbReference type="EMBL" id="KAK7029802.1"/>
    </source>
</evidence>
<dbReference type="SUPFAM" id="SSF56112">
    <property type="entry name" value="Protein kinase-like (PK-like)"/>
    <property type="match status" value="1"/>
</dbReference>
<accession>A0AAW0BSJ2</accession>
<dbReference type="GO" id="GO:0004672">
    <property type="term" value="F:protein kinase activity"/>
    <property type="evidence" value="ECO:0007669"/>
    <property type="project" value="InterPro"/>
</dbReference>
<keyword evidence="3" id="KW-1185">Reference proteome</keyword>
<dbReference type="SMART" id="SM00220">
    <property type="entry name" value="S_TKc"/>
    <property type="match status" value="1"/>
</dbReference>
<dbReference type="AlphaFoldDB" id="A0AAW0BSJ2"/>
<sequence length="339" mass="38489">MKAWRHAGDEDSCFGDPWPLLSSFLAENGYDIWNPTTRSTPRIRRYRACDLPTSSLGRHYPRRTDASPLIMASLMVTNGLVYPARHKKGFDVVIKTICAGSQGHSQLRILRKLATGADAMRPSNHVLPMVEEIHLDDIVLGVFPFLSTPLDNRFFCTEVCSAGDMINLIVQMLEATIFIHDHLIAHQDLFIDNFLCEYLPCSLAEHHAIPPRVFLIDFESAIEFSADSRPEDRLVDSHFFGDTFTRGKAPETLRKGVPFDPFALDIWQLGYKLAMYGTAVVDIDDIILEMGKEDPKARPSARDAFERIMKITRSIPPEELDVQPVDWELIRGLGYWKEK</sequence>
<organism evidence="2 3">
    <name type="scientific">Favolaschia claudopus</name>
    <dbReference type="NCBI Taxonomy" id="2862362"/>
    <lineage>
        <taxon>Eukaryota</taxon>
        <taxon>Fungi</taxon>
        <taxon>Dikarya</taxon>
        <taxon>Basidiomycota</taxon>
        <taxon>Agaricomycotina</taxon>
        <taxon>Agaricomycetes</taxon>
        <taxon>Agaricomycetidae</taxon>
        <taxon>Agaricales</taxon>
        <taxon>Marasmiineae</taxon>
        <taxon>Mycenaceae</taxon>
        <taxon>Favolaschia</taxon>
    </lineage>
</organism>
<dbReference type="GO" id="GO:0005524">
    <property type="term" value="F:ATP binding"/>
    <property type="evidence" value="ECO:0007669"/>
    <property type="project" value="InterPro"/>
</dbReference>
<dbReference type="Proteomes" id="UP001362999">
    <property type="component" value="Unassembled WGS sequence"/>
</dbReference>
<gene>
    <name evidence="2" type="ORF">R3P38DRAFT_2931352</name>
</gene>
<comment type="caution">
    <text evidence="2">The sequence shown here is derived from an EMBL/GenBank/DDBJ whole genome shotgun (WGS) entry which is preliminary data.</text>
</comment>
<proteinExistence type="predicted"/>
<dbReference type="InterPro" id="IPR011009">
    <property type="entry name" value="Kinase-like_dom_sf"/>
</dbReference>
<reference evidence="2 3" key="1">
    <citation type="journal article" date="2024" name="J Genomics">
        <title>Draft genome sequencing and assembly of Favolaschia claudopus CIRM-BRFM 2984 isolated from oak limbs.</title>
        <authorList>
            <person name="Navarro D."/>
            <person name="Drula E."/>
            <person name="Chaduli D."/>
            <person name="Cazenave R."/>
            <person name="Ahrendt S."/>
            <person name="Wang J."/>
            <person name="Lipzen A."/>
            <person name="Daum C."/>
            <person name="Barry K."/>
            <person name="Grigoriev I.V."/>
            <person name="Favel A."/>
            <person name="Rosso M.N."/>
            <person name="Martin F."/>
        </authorList>
    </citation>
    <scope>NUCLEOTIDE SEQUENCE [LARGE SCALE GENOMIC DNA]</scope>
    <source>
        <strain evidence="2 3">CIRM-BRFM 2984</strain>
    </source>
</reference>